<evidence type="ECO:0000256" key="3">
    <source>
        <dbReference type="ARBA" id="ARBA00022801"/>
    </source>
</evidence>
<keyword evidence="4" id="KW-0720">Serine protease</keyword>
<protein>
    <submittedName>
        <fullName evidence="7">S1 family peptidase</fullName>
    </submittedName>
</protein>
<evidence type="ECO:0000256" key="5">
    <source>
        <dbReference type="ARBA" id="ARBA00023157"/>
    </source>
</evidence>
<evidence type="ECO:0000313" key="7">
    <source>
        <dbReference type="EMBL" id="MFA1544518.1"/>
    </source>
</evidence>
<reference evidence="7 8" key="1">
    <citation type="submission" date="2023-11" db="EMBL/GenBank/DDBJ databases">
        <title>Actinomadura monticuli sp. nov., isolated from volcanic ash.</title>
        <authorList>
            <person name="Lee S.D."/>
            <person name="Yang H."/>
            <person name="Kim I.S."/>
        </authorList>
    </citation>
    <scope>NUCLEOTIDE SEQUENCE [LARGE SCALE GENOMIC DNA]</scope>
    <source>
        <strain evidence="7 8">DLS-62</strain>
    </source>
</reference>
<gene>
    <name evidence="7" type="ORF">SM611_36810</name>
</gene>
<dbReference type="Proteomes" id="UP001569963">
    <property type="component" value="Unassembled WGS sequence"/>
</dbReference>
<keyword evidence="6" id="KW-0732">Signal</keyword>
<evidence type="ECO:0000256" key="6">
    <source>
        <dbReference type="SAM" id="SignalP"/>
    </source>
</evidence>
<feature type="signal peptide" evidence="6">
    <location>
        <begin position="1"/>
        <end position="25"/>
    </location>
</feature>
<dbReference type="Gene3D" id="2.40.10.10">
    <property type="entry name" value="Trypsin-like serine proteases"/>
    <property type="match status" value="2"/>
</dbReference>
<comment type="caution">
    <text evidence="7">The sequence shown here is derived from an EMBL/GenBank/DDBJ whole genome shotgun (WGS) entry which is preliminary data.</text>
</comment>
<dbReference type="PRINTS" id="PR00861">
    <property type="entry name" value="ALYTICPTASE"/>
</dbReference>
<name>A0ABV4QMW5_9ACTN</name>
<dbReference type="InterPro" id="IPR009003">
    <property type="entry name" value="Peptidase_S1_PA"/>
</dbReference>
<keyword evidence="5" id="KW-1015">Disulfide bond</keyword>
<dbReference type="CDD" id="cd21112">
    <property type="entry name" value="alphaLP-like"/>
    <property type="match status" value="1"/>
</dbReference>
<sequence length="217" mass="21701">MRRRTLTAAAVAVLAAFALAAPARAAAPSAEGGQPIFAPGGVRCTLGFNVRQNGTYYFLTAGGCAKVGLTVYADPALTVELGTVVAVTNVAVGLVRYVDPQVERPGSVRLYPGSQDITGAGSPVVGQRVCRSGPTTGLRCGTVTAVNLTVRFPEGTITGLARTTICVEPGDTPGAPYFSGGTAIGLGIGGTGSCATGGSSYVQPVTSVLAAFGVTVY</sequence>
<dbReference type="SUPFAM" id="SSF50494">
    <property type="entry name" value="Trypsin-like serine proteases"/>
    <property type="match status" value="1"/>
</dbReference>
<dbReference type="RefSeq" id="WP_371955056.1">
    <property type="nucleotide sequence ID" value="NZ_JAXCEI010000032.1"/>
</dbReference>
<keyword evidence="8" id="KW-1185">Reference proteome</keyword>
<dbReference type="InterPro" id="IPR043504">
    <property type="entry name" value="Peptidase_S1_PA_chymotrypsin"/>
</dbReference>
<evidence type="ECO:0000256" key="4">
    <source>
        <dbReference type="ARBA" id="ARBA00022825"/>
    </source>
</evidence>
<dbReference type="EMBL" id="JAXCEI010000032">
    <property type="protein sequence ID" value="MFA1544518.1"/>
    <property type="molecule type" value="Genomic_DNA"/>
</dbReference>
<evidence type="ECO:0000313" key="8">
    <source>
        <dbReference type="Proteomes" id="UP001569963"/>
    </source>
</evidence>
<evidence type="ECO:0000256" key="1">
    <source>
        <dbReference type="ARBA" id="ARBA00007664"/>
    </source>
</evidence>
<dbReference type="InterPro" id="IPR001316">
    <property type="entry name" value="Pept_S1A_streptogrisin"/>
</dbReference>
<keyword evidence="3" id="KW-0378">Hydrolase</keyword>
<accession>A0ABV4QMW5</accession>
<evidence type="ECO:0000256" key="2">
    <source>
        <dbReference type="ARBA" id="ARBA00022670"/>
    </source>
</evidence>
<keyword evidence="2" id="KW-0645">Protease</keyword>
<proteinExistence type="inferred from homology"/>
<feature type="chain" id="PRO_5047419452" evidence="6">
    <location>
        <begin position="26"/>
        <end position="217"/>
    </location>
</feature>
<dbReference type="PIRSF" id="PIRSF001134">
    <property type="entry name" value="Streptogrisin"/>
    <property type="match status" value="1"/>
</dbReference>
<organism evidence="7 8">
    <name type="scientific">Actinomadura monticuli</name>
    <dbReference type="NCBI Taxonomy" id="3097367"/>
    <lineage>
        <taxon>Bacteria</taxon>
        <taxon>Bacillati</taxon>
        <taxon>Actinomycetota</taxon>
        <taxon>Actinomycetes</taxon>
        <taxon>Streptosporangiales</taxon>
        <taxon>Thermomonosporaceae</taxon>
        <taxon>Actinomadura</taxon>
    </lineage>
</organism>
<comment type="similarity">
    <text evidence="1">Belongs to the peptidase S1 family.</text>
</comment>